<reference evidence="1" key="1">
    <citation type="submission" date="2017-02" db="EMBL/GenBank/DDBJ databases">
        <title>Delving into the versatile metabolic prowess of the omnipresent phylum Bacteroidetes.</title>
        <authorList>
            <person name="Nobu M.K."/>
            <person name="Mei R."/>
            <person name="Narihiro T."/>
            <person name="Kuroda K."/>
            <person name="Liu W.-T."/>
        </authorList>
    </citation>
    <scope>NUCLEOTIDE SEQUENCE</scope>
    <source>
        <strain evidence="1">ADurb.Bin417</strain>
    </source>
</reference>
<gene>
    <name evidence="1" type="ORF">BWY73_00027</name>
</gene>
<proteinExistence type="predicted"/>
<dbReference type="Proteomes" id="UP000485484">
    <property type="component" value="Unassembled WGS sequence"/>
</dbReference>
<name>A0A1V5ML42_UNCT6</name>
<protein>
    <submittedName>
        <fullName evidence="1">YacP-like NYN domain protein</fullName>
    </submittedName>
</protein>
<sequence>MHYLIDGYNLIRQVPELQAAEAESLEAGREALLSRLDIFRRRHPATRITVVFDGPAGVFPPAGGPAGVRVLYSRGRKADDWIKELIDASDDPGELVVVSADREVVDYARLARCRIQAPLPFSRRFFEVPKAADRKPLIEPKGLHRIEEELRRRWIRKDGR</sequence>
<dbReference type="PANTHER" id="PTHR34547">
    <property type="entry name" value="YACP-LIKE NYN DOMAIN PROTEIN"/>
    <property type="match status" value="1"/>
</dbReference>
<dbReference type="InterPro" id="IPR010298">
    <property type="entry name" value="YacP-like"/>
</dbReference>
<comment type="caution">
    <text evidence="1">The sequence shown here is derived from an EMBL/GenBank/DDBJ whole genome shotgun (WGS) entry which is preliminary data.</text>
</comment>
<dbReference type="PANTHER" id="PTHR34547:SF1">
    <property type="entry name" value="YACP-LIKE NYN DOMAIN PROTEIN"/>
    <property type="match status" value="1"/>
</dbReference>
<accession>A0A1V5ML42</accession>
<dbReference type="EMBL" id="MWAK01000002">
    <property type="protein sequence ID" value="OPZ93929.1"/>
    <property type="molecule type" value="Genomic_DNA"/>
</dbReference>
<organism evidence="1">
    <name type="scientific">candidate division TA06 bacterium ADurb.Bin417</name>
    <dbReference type="NCBI Taxonomy" id="1852828"/>
    <lineage>
        <taxon>Bacteria</taxon>
        <taxon>Bacteria division TA06</taxon>
    </lineage>
</organism>
<dbReference type="AlphaFoldDB" id="A0A1V5ML42"/>
<evidence type="ECO:0000313" key="1">
    <source>
        <dbReference type="EMBL" id="OPZ93929.1"/>
    </source>
</evidence>
<dbReference type="Pfam" id="PF05991">
    <property type="entry name" value="NYN_YacP"/>
    <property type="match status" value="1"/>
</dbReference>